<sequence>MTETYIELLNVSIGLAYSSPDFDALTESSAFSDSMAEYQQAIQAQKQFEAQQRELAEQKRLEEQYAKAHPIETYLKESSEEVAKAWGKAVNYIENLPIDQLVEQYGLPEGFKALGKAEKEKILFQMGIIGAAGSLISDTAIGAVSTYNSIENAVDTATLKMAGLKPPKYMEYKMEQDKKALTDTYNLVATEEGRAQLKEGVTKMIGNITQNIKNGDSYAIGGYVFNTATLFIPGAGPAAGVAKMSTTAGKISSSVIKQGKALKAGTIVGSISKQAVRKFNQVKKAAINSTKDFSIQIANGAILTGKLLNDKVSLVTVGNVHSSGNSLKEKSSNWISNIKTLDSKLVVYKEDNKYRNSENGQYIKEELDLSKDVEIRERPEKSSKKESSVKEIIKTEENSSKRKSKMEIIRETFSTPVKVSNQDFEKLLLEIKQPSLKEYFNGLITFRKSEVNINHDKINDLLIAIQNTEFKPNVKLTEDDLNRIRETMRSIGIEDEYDAILRNDQVMKYGTYYKNRVG</sequence>
<proteinExistence type="predicted"/>
<feature type="region of interest" description="Disordered" evidence="1">
    <location>
        <begin position="374"/>
        <end position="398"/>
    </location>
</feature>
<evidence type="ECO:0008006" key="4">
    <source>
        <dbReference type="Google" id="ProtNLM"/>
    </source>
</evidence>
<evidence type="ECO:0000313" key="2">
    <source>
        <dbReference type="EMBL" id="MFD2867827.1"/>
    </source>
</evidence>
<gene>
    <name evidence="2" type="ORF">ACFSY7_04805</name>
</gene>
<evidence type="ECO:0000313" key="3">
    <source>
        <dbReference type="Proteomes" id="UP001597568"/>
    </source>
</evidence>
<dbReference type="EMBL" id="JBHUOR010000024">
    <property type="protein sequence ID" value="MFD2867827.1"/>
    <property type="molecule type" value="Genomic_DNA"/>
</dbReference>
<name>A0ABW5XYI8_9BACL</name>
<dbReference type="Proteomes" id="UP001597568">
    <property type="component" value="Unassembled WGS sequence"/>
</dbReference>
<protein>
    <recommendedName>
        <fullName evidence="4">Pre-toxin TG domain-containing protein</fullName>
    </recommendedName>
</protein>
<evidence type="ECO:0000256" key="1">
    <source>
        <dbReference type="SAM" id="MobiDB-lite"/>
    </source>
</evidence>
<reference evidence="3" key="1">
    <citation type="journal article" date="2019" name="Int. J. Syst. Evol. Microbiol.">
        <title>The Global Catalogue of Microorganisms (GCM) 10K type strain sequencing project: providing services to taxonomists for standard genome sequencing and annotation.</title>
        <authorList>
            <consortium name="The Broad Institute Genomics Platform"/>
            <consortium name="The Broad Institute Genome Sequencing Center for Infectious Disease"/>
            <person name="Wu L."/>
            <person name="Ma J."/>
        </authorList>
    </citation>
    <scope>NUCLEOTIDE SEQUENCE [LARGE SCALE GENOMIC DNA]</scope>
    <source>
        <strain evidence="3">KCTC 33522</strain>
    </source>
</reference>
<comment type="caution">
    <text evidence="2">The sequence shown here is derived from an EMBL/GenBank/DDBJ whole genome shotgun (WGS) entry which is preliminary data.</text>
</comment>
<keyword evidence="3" id="KW-1185">Reference proteome</keyword>
<organism evidence="2 3">
    <name type="scientific">Kurthia populi</name>
    <dbReference type="NCBI Taxonomy" id="1562132"/>
    <lineage>
        <taxon>Bacteria</taxon>
        <taxon>Bacillati</taxon>
        <taxon>Bacillota</taxon>
        <taxon>Bacilli</taxon>
        <taxon>Bacillales</taxon>
        <taxon>Caryophanaceae</taxon>
        <taxon>Kurthia</taxon>
    </lineage>
</organism>
<accession>A0ABW5XYI8</accession>